<dbReference type="AlphaFoldDB" id="A0A6I1GBL7"/>
<keyword evidence="2" id="KW-1185">Reference proteome</keyword>
<evidence type="ECO:0000313" key="2">
    <source>
        <dbReference type="Proteomes" id="UP000441772"/>
    </source>
</evidence>
<comment type="caution">
    <text evidence="1">The sequence shown here is derived from an EMBL/GenBank/DDBJ whole genome shotgun (WGS) entry which is preliminary data.</text>
</comment>
<gene>
    <name evidence="1" type="ORF">F7D09_2082</name>
</gene>
<protein>
    <recommendedName>
        <fullName evidence="3">DUF559 domain-containing protein</fullName>
    </recommendedName>
</protein>
<dbReference type="EMBL" id="WBVT01000061">
    <property type="protein sequence ID" value="KAB7788965.1"/>
    <property type="molecule type" value="Genomic_DNA"/>
</dbReference>
<dbReference type="Proteomes" id="UP000441772">
    <property type="component" value="Unassembled WGS sequence"/>
</dbReference>
<name>A0A6I1GBL7_9BIFI</name>
<sequence length="295" mass="33015">MFRSLSELKAETLQHCKDASRESCRRLLFGMVTSLMLYKVPLPESVAAMADRLHTVSKEHARRPRSTRAGIDAHVWKHFDAGDVRRAAPNVLVLDPVHAWAQLSPHVTLMDLVIVGDGVVTALAKATKTDPGQVLDRMKATVTSFSKFHGKRRCLQALRLMRPGVLSPMETVLRLRLAAHGLPECAINAVIGGMSFGSGAEMTLDIAWLKFKVGVEYDGDHHRTDRRQWRLDREKRGVMQAHDWMVFTATAANLRDEHATAEFVFRVARCLAMRGAEFKFRLIASTLEELAGPVR</sequence>
<evidence type="ECO:0008006" key="3">
    <source>
        <dbReference type="Google" id="ProtNLM"/>
    </source>
</evidence>
<proteinExistence type="predicted"/>
<reference evidence="1 2" key="1">
    <citation type="submission" date="2019-09" db="EMBL/GenBank/DDBJ databases">
        <title>Characterization of the phylogenetic diversity of two novel species belonging to the genus Bifidobacterium: Bifidobacterium cebidarum sp. nov. and Bifidobacterium leontopitheci sp. nov.</title>
        <authorList>
            <person name="Lugli G.A."/>
            <person name="Duranti S."/>
            <person name="Milani C."/>
            <person name="Turroni F."/>
            <person name="Ventura M."/>
        </authorList>
    </citation>
    <scope>NUCLEOTIDE SEQUENCE [LARGE SCALE GENOMIC DNA]</scope>
    <source>
        <strain evidence="1 2">LMG 31471</strain>
    </source>
</reference>
<evidence type="ECO:0000313" key="1">
    <source>
        <dbReference type="EMBL" id="KAB7788965.1"/>
    </source>
</evidence>
<accession>A0A6I1GBL7</accession>
<organism evidence="1 2">
    <name type="scientific">Bifidobacterium leontopitheci</name>
    <dbReference type="NCBI Taxonomy" id="2650774"/>
    <lineage>
        <taxon>Bacteria</taxon>
        <taxon>Bacillati</taxon>
        <taxon>Actinomycetota</taxon>
        <taxon>Actinomycetes</taxon>
        <taxon>Bifidobacteriales</taxon>
        <taxon>Bifidobacteriaceae</taxon>
        <taxon>Bifidobacterium</taxon>
    </lineage>
</organism>